<gene>
    <name evidence="2" type="primary">LOC142170418</name>
</gene>
<reference evidence="1" key="1">
    <citation type="journal article" date="2014" name="Nat. Commun.">
        <title>The tobacco genome sequence and its comparison with those of tomato and potato.</title>
        <authorList>
            <person name="Sierro N."/>
            <person name="Battey J.N."/>
            <person name="Ouadi S."/>
            <person name="Bakaher N."/>
            <person name="Bovet L."/>
            <person name="Willig A."/>
            <person name="Goepfert S."/>
            <person name="Peitsch M.C."/>
            <person name="Ivanov N.V."/>
        </authorList>
    </citation>
    <scope>NUCLEOTIDE SEQUENCE [LARGE SCALE GENOMIC DNA]</scope>
</reference>
<accession>A0AC58SU11</accession>
<proteinExistence type="predicted"/>
<sequence>MEQYLPTPKTTKVIWKFPEAGYIKVNIDGASRGNPGRSAVGFALSNKEGDLMYGCGKEIAEGTNTQAEAKAIVEALRYYVEHDYVLIDLHTDSMILKNAVEGEWPIPWSIAR</sequence>
<dbReference type="RefSeq" id="XP_075088423.1">
    <property type="nucleotide sequence ID" value="XM_075232322.1"/>
</dbReference>
<keyword evidence="1" id="KW-1185">Reference proteome</keyword>
<name>A0AC58SU11_TOBAC</name>
<protein>
    <submittedName>
        <fullName evidence="2">Uncharacterized protein LOC142170418</fullName>
    </submittedName>
</protein>
<evidence type="ECO:0000313" key="1">
    <source>
        <dbReference type="Proteomes" id="UP000790787"/>
    </source>
</evidence>
<organism evidence="1 2">
    <name type="scientific">Nicotiana tabacum</name>
    <name type="common">Common tobacco</name>
    <dbReference type="NCBI Taxonomy" id="4097"/>
    <lineage>
        <taxon>Eukaryota</taxon>
        <taxon>Viridiplantae</taxon>
        <taxon>Streptophyta</taxon>
        <taxon>Embryophyta</taxon>
        <taxon>Tracheophyta</taxon>
        <taxon>Spermatophyta</taxon>
        <taxon>Magnoliopsida</taxon>
        <taxon>eudicotyledons</taxon>
        <taxon>Gunneridae</taxon>
        <taxon>Pentapetalae</taxon>
        <taxon>asterids</taxon>
        <taxon>lamiids</taxon>
        <taxon>Solanales</taxon>
        <taxon>Solanaceae</taxon>
        <taxon>Nicotianoideae</taxon>
        <taxon>Nicotianeae</taxon>
        <taxon>Nicotiana</taxon>
    </lineage>
</organism>
<evidence type="ECO:0000313" key="2">
    <source>
        <dbReference type="RefSeq" id="XP_075088423.1"/>
    </source>
</evidence>
<dbReference type="Proteomes" id="UP000790787">
    <property type="component" value="Chromosome 16"/>
</dbReference>
<reference evidence="2" key="2">
    <citation type="submission" date="2025-08" db="UniProtKB">
        <authorList>
            <consortium name="RefSeq"/>
        </authorList>
    </citation>
    <scope>IDENTIFICATION</scope>
    <source>
        <tissue evidence="2">Leaf</tissue>
    </source>
</reference>